<dbReference type="PROSITE" id="PS50104">
    <property type="entry name" value="TIR"/>
    <property type="match status" value="1"/>
</dbReference>
<keyword evidence="3" id="KW-0675">Receptor</keyword>
<evidence type="ECO:0000313" key="3">
    <source>
        <dbReference type="EMBL" id="MFC5769000.1"/>
    </source>
</evidence>
<protein>
    <submittedName>
        <fullName evidence="3">Toll/interleukin-1 receptor domain-containing protein</fullName>
    </submittedName>
</protein>
<feature type="compositionally biased region" description="Low complexity" evidence="1">
    <location>
        <begin position="228"/>
        <end position="288"/>
    </location>
</feature>
<sequence>MDGVFISYRRDDSAGYAGRLYDRLAGYFGSARIFMDVEGIEPGTDFVAAIEDAVGSCRVLIVIIGDEWTNATDAAGRRRLDDPADFIRIETATALRRDIRVVPVLVGGAVMPQADELPPELKPLTRRQAIEINHKQWEASSGELIRTLERILGSGAAPASALSAAAAEPASSPPAGGNGAAGKGAMRWIALSGVAAIVAGSAVWFGVARHAVMEQPVSRTEGEGAGQAAAPSPSAAPAARAAPDVAAATVREPQAVPSAPASVPSATAPAATPVADAPAAAPPAVKAPQADRRVASPVVTVAPRPANPSKPTFSPSLAPGTVREPVSIARTAPAPSALPPVARPEASAAALLAAVPAVEVPRAADAGRPLGGERWTYESRGKWPTSPKRRFEVAVQSVAGEVVTDALKIVEPDTAAGGEVRRWAGGKPGFIEWNGIGTEFSPYWGAFVELSRGEGARGFATPEVGGYWTNWHSVAKVLGEESVRVPAGTFDAYKVEVWSSRNATGGPAQAQLEPVGIHYLVWYAPAAKRYVKMQRRVISASSSESERDVFELVAHRLP</sequence>
<dbReference type="InterPro" id="IPR035897">
    <property type="entry name" value="Toll_tir_struct_dom_sf"/>
</dbReference>
<gene>
    <name evidence="3" type="ORF">ACFPTN_06410</name>
</gene>
<organism evidence="3 4">
    <name type="scientific">Thauera sinica</name>
    <dbReference type="NCBI Taxonomy" id="2665146"/>
    <lineage>
        <taxon>Bacteria</taxon>
        <taxon>Pseudomonadati</taxon>
        <taxon>Pseudomonadota</taxon>
        <taxon>Betaproteobacteria</taxon>
        <taxon>Rhodocyclales</taxon>
        <taxon>Zoogloeaceae</taxon>
        <taxon>Thauera</taxon>
    </lineage>
</organism>
<comment type="caution">
    <text evidence="3">The sequence shown here is derived from an EMBL/GenBank/DDBJ whole genome shotgun (WGS) entry which is preliminary data.</text>
</comment>
<evidence type="ECO:0000256" key="1">
    <source>
        <dbReference type="SAM" id="MobiDB-lite"/>
    </source>
</evidence>
<dbReference type="EMBL" id="JBHSOG010000023">
    <property type="protein sequence ID" value="MFC5769000.1"/>
    <property type="molecule type" value="Genomic_DNA"/>
</dbReference>
<dbReference type="Gene3D" id="2.40.360.20">
    <property type="match status" value="1"/>
</dbReference>
<accession>A0ABW1APD5</accession>
<feature type="region of interest" description="Disordered" evidence="1">
    <location>
        <begin position="218"/>
        <end position="292"/>
    </location>
</feature>
<dbReference type="RefSeq" id="WP_096452207.1">
    <property type="nucleotide sequence ID" value="NZ_JBHSOG010000023.1"/>
</dbReference>
<name>A0ABW1APD5_9RHOO</name>
<proteinExistence type="predicted"/>
<dbReference type="Gene3D" id="3.40.50.10140">
    <property type="entry name" value="Toll/interleukin-1 receptor homology (TIR) domain"/>
    <property type="match status" value="1"/>
</dbReference>
<evidence type="ECO:0000259" key="2">
    <source>
        <dbReference type="PROSITE" id="PS50104"/>
    </source>
</evidence>
<evidence type="ECO:0000313" key="4">
    <source>
        <dbReference type="Proteomes" id="UP001595974"/>
    </source>
</evidence>
<keyword evidence="4" id="KW-1185">Reference proteome</keyword>
<dbReference type="InterPro" id="IPR000157">
    <property type="entry name" value="TIR_dom"/>
</dbReference>
<dbReference type="Pfam" id="PF13676">
    <property type="entry name" value="TIR_2"/>
    <property type="match status" value="1"/>
</dbReference>
<feature type="domain" description="TIR" evidence="2">
    <location>
        <begin position="1"/>
        <end position="144"/>
    </location>
</feature>
<reference evidence="4" key="1">
    <citation type="journal article" date="2019" name="Int. J. Syst. Evol. Microbiol.">
        <title>The Global Catalogue of Microorganisms (GCM) 10K type strain sequencing project: providing services to taxonomists for standard genome sequencing and annotation.</title>
        <authorList>
            <consortium name="The Broad Institute Genomics Platform"/>
            <consortium name="The Broad Institute Genome Sequencing Center for Infectious Disease"/>
            <person name="Wu L."/>
            <person name="Ma J."/>
        </authorList>
    </citation>
    <scope>NUCLEOTIDE SEQUENCE [LARGE SCALE GENOMIC DNA]</scope>
    <source>
        <strain evidence="4">SHR3</strain>
    </source>
</reference>
<dbReference type="SUPFAM" id="SSF52200">
    <property type="entry name" value="Toll/Interleukin receptor TIR domain"/>
    <property type="match status" value="1"/>
</dbReference>
<dbReference type="Proteomes" id="UP001595974">
    <property type="component" value="Unassembled WGS sequence"/>
</dbReference>